<reference evidence="1" key="1">
    <citation type="journal article" date="2014" name="Int. J. Syst. Evol. Microbiol.">
        <title>Complete genome sequence of Corynebacterium casei LMG S-19264T (=DSM 44701T), isolated from a smear-ripened cheese.</title>
        <authorList>
            <consortium name="US DOE Joint Genome Institute (JGI-PGF)"/>
            <person name="Walter F."/>
            <person name="Albersmeier A."/>
            <person name="Kalinowski J."/>
            <person name="Ruckert C."/>
        </authorList>
    </citation>
    <scope>NUCLEOTIDE SEQUENCE</scope>
    <source>
        <strain evidence="1">CGMCC 1.15725</strain>
    </source>
</reference>
<evidence type="ECO:0000313" key="1">
    <source>
        <dbReference type="EMBL" id="GGF02744.1"/>
    </source>
</evidence>
<reference evidence="1" key="2">
    <citation type="submission" date="2020-09" db="EMBL/GenBank/DDBJ databases">
        <authorList>
            <person name="Sun Q."/>
            <person name="Zhou Y."/>
        </authorList>
    </citation>
    <scope>NUCLEOTIDE SEQUENCE</scope>
    <source>
        <strain evidence="1">CGMCC 1.15725</strain>
    </source>
</reference>
<proteinExistence type="predicted"/>
<gene>
    <name evidence="1" type="ORF">GCM10011611_05270</name>
</gene>
<comment type="caution">
    <text evidence="1">The sequence shown here is derived from an EMBL/GenBank/DDBJ whole genome shotgun (WGS) entry which is preliminary data.</text>
</comment>
<dbReference type="Proteomes" id="UP000646365">
    <property type="component" value="Unassembled WGS sequence"/>
</dbReference>
<accession>A0A8J3E1J9</accession>
<dbReference type="AlphaFoldDB" id="A0A8J3E1J9"/>
<sequence length="224" mass="23328">MRSFGIVPPGSWLLWAMLVLALAAAPLAVRPGNATPASPPMQRMLIGAGCYQIAGHASGPVPAYCLDQDGSTPRRGVMLGETPALGAATVSVGGETMSLATALARHVLRVEGTDAPDQLSLANTTDLPLSLCVDQPVVVMGNGIGYSRDLARVYDRIDALMSADRAPPAPDETNRHERLQQSLWSLVKAVDDKDWADRARLGGASAPPNGADCPVAGATTVLCH</sequence>
<dbReference type="EMBL" id="BMJQ01000001">
    <property type="protein sequence ID" value="GGF02744.1"/>
    <property type="molecule type" value="Genomic_DNA"/>
</dbReference>
<name>A0A8J3E1J9_9PROT</name>
<keyword evidence="2" id="KW-1185">Reference proteome</keyword>
<evidence type="ECO:0000313" key="2">
    <source>
        <dbReference type="Proteomes" id="UP000646365"/>
    </source>
</evidence>
<protein>
    <submittedName>
        <fullName evidence="1">Uncharacterized protein</fullName>
    </submittedName>
</protein>
<dbReference type="RefSeq" id="WP_189042149.1">
    <property type="nucleotide sequence ID" value="NZ_BMJQ01000001.1"/>
</dbReference>
<organism evidence="1 2">
    <name type="scientific">Aliidongia dinghuensis</name>
    <dbReference type="NCBI Taxonomy" id="1867774"/>
    <lineage>
        <taxon>Bacteria</taxon>
        <taxon>Pseudomonadati</taxon>
        <taxon>Pseudomonadota</taxon>
        <taxon>Alphaproteobacteria</taxon>
        <taxon>Rhodospirillales</taxon>
        <taxon>Dongiaceae</taxon>
        <taxon>Aliidongia</taxon>
    </lineage>
</organism>